<gene>
    <name evidence="14" type="primary">LOC105364579</name>
</gene>
<feature type="active site" evidence="7">
    <location>
        <position position="302"/>
    </location>
</feature>
<keyword evidence="4" id="KW-0378">Hydrolase</keyword>
<dbReference type="InterPro" id="IPR001315">
    <property type="entry name" value="CARD"/>
</dbReference>
<evidence type="ECO:0000256" key="7">
    <source>
        <dbReference type="PIRSR" id="PIRSR038001-1"/>
    </source>
</evidence>
<dbReference type="InterPro" id="IPR011029">
    <property type="entry name" value="DEATH-like_dom_sf"/>
</dbReference>
<dbReference type="PROSITE" id="PS50209">
    <property type="entry name" value="CARD"/>
    <property type="match status" value="1"/>
</dbReference>
<protein>
    <submittedName>
        <fullName evidence="14">Caspase-2 isoform X1</fullName>
    </submittedName>
</protein>
<evidence type="ECO:0000259" key="12">
    <source>
        <dbReference type="PROSITE" id="PS50209"/>
    </source>
</evidence>
<dbReference type="GO" id="GO:0006915">
    <property type="term" value="P:apoptotic process"/>
    <property type="evidence" value="ECO:0007669"/>
    <property type="project" value="UniProtKB-KW"/>
</dbReference>
<dbReference type="GeneID" id="105364579"/>
<keyword evidence="3" id="KW-0053">Apoptosis</keyword>
<dbReference type="SUPFAM" id="SSF52129">
    <property type="entry name" value="Caspase-like"/>
    <property type="match status" value="1"/>
</dbReference>
<evidence type="ECO:0000313" key="13">
    <source>
        <dbReference type="Proteomes" id="UP000695007"/>
    </source>
</evidence>
<evidence type="ECO:0000259" key="10">
    <source>
        <dbReference type="PROSITE" id="PS50207"/>
    </source>
</evidence>
<evidence type="ECO:0000256" key="8">
    <source>
        <dbReference type="RuleBase" id="RU003971"/>
    </source>
</evidence>
<evidence type="ECO:0000313" key="14">
    <source>
        <dbReference type="RefSeq" id="XP_011500854.1"/>
    </source>
</evidence>
<dbReference type="PANTHER" id="PTHR47901">
    <property type="entry name" value="CASPASE RECRUITMENT DOMAIN-CONTAINING PROTEIN 18"/>
    <property type="match status" value="1"/>
</dbReference>
<dbReference type="InterPro" id="IPR015917">
    <property type="entry name" value="Pept_C14A"/>
</dbReference>
<dbReference type="PIRSF" id="PIRSF038001">
    <property type="entry name" value="Caspase_ICE"/>
    <property type="match status" value="1"/>
</dbReference>
<dbReference type="GO" id="GO:0006508">
    <property type="term" value="P:proteolysis"/>
    <property type="evidence" value="ECO:0007669"/>
    <property type="project" value="UniProtKB-KW"/>
</dbReference>
<evidence type="ECO:0000259" key="11">
    <source>
        <dbReference type="PROSITE" id="PS50208"/>
    </source>
</evidence>
<keyword evidence="5" id="KW-0788">Thiol protease</keyword>
<dbReference type="GO" id="GO:0004197">
    <property type="term" value="F:cysteine-type endopeptidase activity"/>
    <property type="evidence" value="ECO:0007669"/>
    <property type="project" value="InterPro"/>
</dbReference>
<feature type="domain" description="CARD" evidence="12">
    <location>
        <begin position="1"/>
        <end position="92"/>
    </location>
</feature>
<evidence type="ECO:0000256" key="5">
    <source>
        <dbReference type="ARBA" id="ARBA00022807"/>
    </source>
</evidence>
<dbReference type="InterPro" id="IPR002398">
    <property type="entry name" value="Pept_C14"/>
</dbReference>
<keyword evidence="2" id="KW-0645">Protease</keyword>
<sequence>MEYKDREKIDRLCNQLLQSIDIDKLWPKLLENQVYNRDDVNIPNWQKHLSSVDTVRDICTTIKTRGPHAYKNFILSLSQSGHQPIVDQLENHRSSNIISNSNNNNIGPNNETSSNSIESANNSNFDEHSKDDYHTKLVKNFEPLSIKVRKADVFKDGPEIKDIERYPMRSIPRGLVLIITNIVYEMVDCRPSAKYDEANLKQLFEEMGFKVIIHSNLTGDQIKKKVKEFSKMKELRRVDSAFIIISSHGAGEHGRQETEIQGTDYKLPNYETVFCTDIIDYFTAEQCPNLCGKPKIFIFQTCSAKKEKIVQRCSNVAQNNFNSNNLSTFSSNSTRGIKHQKAVSRSVTDTVTAEFSDTEQPYNLSSRNYEDTLIAYATLPGYVSYRDTYNGSWFIQILCEVFMNYACERHIQDLFVMTDRRLKDLRTACNKCQTLWVINQGFHKHCFLNPGLFHKSSEIN</sequence>
<dbReference type="CTD" id="39173"/>
<dbReference type="Pfam" id="PF00619">
    <property type="entry name" value="CARD"/>
    <property type="match status" value="1"/>
</dbReference>
<name>A0AAJ6YMK4_9HYME</name>
<proteinExistence type="inferred from homology"/>
<feature type="domain" description="Caspase family p10" evidence="10">
    <location>
        <begin position="371"/>
        <end position="450"/>
    </location>
</feature>
<evidence type="ECO:0000256" key="4">
    <source>
        <dbReference type="ARBA" id="ARBA00022801"/>
    </source>
</evidence>
<dbReference type="PRINTS" id="PR00376">
    <property type="entry name" value="IL1BCENZYME"/>
</dbReference>
<reference evidence="14" key="1">
    <citation type="submission" date="2025-08" db="UniProtKB">
        <authorList>
            <consortium name="RefSeq"/>
        </authorList>
    </citation>
    <scope>IDENTIFICATION</scope>
</reference>
<dbReference type="SMART" id="SM00115">
    <property type="entry name" value="CASc"/>
    <property type="match status" value="1"/>
</dbReference>
<dbReference type="Gene3D" id="1.10.533.10">
    <property type="entry name" value="Death Domain, Fas"/>
    <property type="match status" value="1"/>
</dbReference>
<dbReference type="InterPro" id="IPR001309">
    <property type="entry name" value="Pept_C14_p20"/>
</dbReference>
<keyword evidence="6" id="KW-0865">Zymogen</keyword>
<comment type="similarity">
    <text evidence="1 8">Belongs to the peptidase C14A family.</text>
</comment>
<dbReference type="SUPFAM" id="SSF47986">
    <property type="entry name" value="DEATH domain"/>
    <property type="match status" value="1"/>
</dbReference>
<evidence type="ECO:0000256" key="1">
    <source>
        <dbReference type="ARBA" id="ARBA00010134"/>
    </source>
</evidence>
<dbReference type="PROSITE" id="PS50208">
    <property type="entry name" value="CASPASE_P20"/>
    <property type="match status" value="1"/>
</dbReference>
<feature type="domain" description="Caspase family p20" evidence="11">
    <location>
        <begin position="172"/>
        <end position="306"/>
    </location>
</feature>
<evidence type="ECO:0000256" key="2">
    <source>
        <dbReference type="ARBA" id="ARBA00022670"/>
    </source>
</evidence>
<evidence type="ECO:0000256" key="9">
    <source>
        <dbReference type="SAM" id="MobiDB-lite"/>
    </source>
</evidence>
<dbReference type="Gene3D" id="3.40.50.1460">
    <property type="match status" value="1"/>
</dbReference>
<dbReference type="InterPro" id="IPR002138">
    <property type="entry name" value="Pept_C14_p10"/>
</dbReference>
<dbReference type="PROSITE" id="PS50207">
    <property type="entry name" value="CASPASE_P10"/>
    <property type="match status" value="1"/>
</dbReference>
<evidence type="ECO:0000256" key="3">
    <source>
        <dbReference type="ARBA" id="ARBA00022703"/>
    </source>
</evidence>
<dbReference type="Proteomes" id="UP000695007">
    <property type="component" value="Unplaced"/>
</dbReference>
<dbReference type="KEGG" id="csol:105364579"/>
<dbReference type="InterPro" id="IPR029030">
    <property type="entry name" value="Caspase-like_dom_sf"/>
</dbReference>
<organism evidence="13 14">
    <name type="scientific">Ceratosolen solmsi marchali</name>
    <dbReference type="NCBI Taxonomy" id="326594"/>
    <lineage>
        <taxon>Eukaryota</taxon>
        <taxon>Metazoa</taxon>
        <taxon>Ecdysozoa</taxon>
        <taxon>Arthropoda</taxon>
        <taxon>Hexapoda</taxon>
        <taxon>Insecta</taxon>
        <taxon>Pterygota</taxon>
        <taxon>Neoptera</taxon>
        <taxon>Endopterygota</taxon>
        <taxon>Hymenoptera</taxon>
        <taxon>Apocrita</taxon>
        <taxon>Proctotrupomorpha</taxon>
        <taxon>Chalcidoidea</taxon>
        <taxon>Agaonidae</taxon>
        <taxon>Agaoninae</taxon>
        <taxon>Ceratosolen</taxon>
    </lineage>
</organism>
<dbReference type="InterPro" id="IPR011600">
    <property type="entry name" value="Pept_C14_caspase"/>
</dbReference>
<feature type="region of interest" description="Disordered" evidence="9">
    <location>
        <begin position="96"/>
        <end position="128"/>
    </location>
</feature>
<dbReference type="GO" id="GO:0042981">
    <property type="term" value="P:regulation of apoptotic process"/>
    <property type="evidence" value="ECO:0007669"/>
    <property type="project" value="InterPro"/>
</dbReference>
<evidence type="ECO:0000256" key="6">
    <source>
        <dbReference type="ARBA" id="ARBA00023145"/>
    </source>
</evidence>
<dbReference type="RefSeq" id="XP_011500854.1">
    <property type="nucleotide sequence ID" value="XM_011502552.1"/>
</dbReference>
<dbReference type="Pfam" id="PF00656">
    <property type="entry name" value="Peptidase_C14"/>
    <property type="match status" value="1"/>
</dbReference>
<feature type="active site" evidence="7">
    <location>
        <position position="248"/>
    </location>
</feature>
<keyword evidence="13" id="KW-1185">Reference proteome</keyword>
<dbReference type="PANTHER" id="PTHR47901:SF8">
    <property type="entry name" value="CASPASE-3"/>
    <property type="match status" value="1"/>
</dbReference>
<accession>A0AAJ6YMK4</accession>
<dbReference type="AlphaFoldDB" id="A0AAJ6YMK4"/>
<feature type="compositionally biased region" description="Low complexity" evidence="9">
    <location>
        <begin position="96"/>
        <end position="124"/>
    </location>
</feature>